<evidence type="ECO:0000313" key="3">
    <source>
        <dbReference type="Proteomes" id="UP000762676"/>
    </source>
</evidence>
<proteinExistence type="predicted"/>
<gene>
    <name evidence="2" type="ORF">ElyMa_001934700</name>
</gene>
<protein>
    <submittedName>
        <fullName evidence="2">Uncharacterized protein</fullName>
    </submittedName>
</protein>
<dbReference type="AlphaFoldDB" id="A0AAV4EWJ3"/>
<organism evidence="2 3">
    <name type="scientific">Elysia marginata</name>
    <dbReference type="NCBI Taxonomy" id="1093978"/>
    <lineage>
        <taxon>Eukaryota</taxon>
        <taxon>Metazoa</taxon>
        <taxon>Spiralia</taxon>
        <taxon>Lophotrochozoa</taxon>
        <taxon>Mollusca</taxon>
        <taxon>Gastropoda</taxon>
        <taxon>Heterobranchia</taxon>
        <taxon>Euthyneura</taxon>
        <taxon>Panpulmonata</taxon>
        <taxon>Sacoglossa</taxon>
        <taxon>Placobranchoidea</taxon>
        <taxon>Plakobranchidae</taxon>
        <taxon>Elysia</taxon>
    </lineage>
</organism>
<dbReference type="EMBL" id="BMAT01003920">
    <property type="protein sequence ID" value="GFR64915.1"/>
    <property type="molecule type" value="Genomic_DNA"/>
</dbReference>
<reference evidence="2 3" key="1">
    <citation type="journal article" date="2021" name="Elife">
        <title>Chloroplast acquisition without the gene transfer in kleptoplastic sea slugs, Plakobranchus ocellatus.</title>
        <authorList>
            <person name="Maeda T."/>
            <person name="Takahashi S."/>
            <person name="Yoshida T."/>
            <person name="Shimamura S."/>
            <person name="Takaki Y."/>
            <person name="Nagai Y."/>
            <person name="Toyoda A."/>
            <person name="Suzuki Y."/>
            <person name="Arimoto A."/>
            <person name="Ishii H."/>
            <person name="Satoh N."/>
            <person name="Nishiyama T."/>
            <person name="Hasebe M."/>
            <person name="Maruyama T."/>
            <person name="Minagawa J."/>
            <person name="Obokata J."/>
            <person name="Shigenobu S."/>
        </authorList>
    </citation>
    <scope>NUCLEOTIDE SEQUENCE [LARGE SCALE GENOMIC DNA]</scope>
</reference>
<keyword evidence="3" id="KW-1185">Reference proteome</keyword>
<feature type="region of interest" description="Disordered" evidence="1">
    <location>
        <begin position="92"/>
        <end position="112"/>
    </location>
</feature>
<evidence type="ECO:0000256" key="1">
    <source>
        <dbReference type="SAM" id="MobiDB-lite"/>
    </source>
</evidence>
<accession>A0AAV4EWJ3</accession>
<name>A0AAV4EWJ3_9GAST</name>
<sequence length="112" mass="12391">MRSRRAEVIPPVTLENVDLNSSESRGQVRLIVYTLVRVSLINCGKRHPSSLCLTIDEATAAAVYLWSARNNFFATSQNIMVDQTKDTNMKNLTNHSFSVDPPISGSPGSLRI</sequence>
<evidence type="ECO:0000313" key="2">
    <source>
        <dbReference type="EMBL" id="GFR64915.1"/>
    </source>
</evidence>
<dbReference type="Proteomes" id="UP000762676">
    <property type="component" value="Unassembled WGS sequence"/>
</dbReference>
<comment type="caution">
    <text evidence="2">The sequence shown here is derived from an EMBL/GenBank/DDBJ whole genome shotgun (WGS) entry which is preliminary data.</text>
</comment>